<feature type="compositionally biased region" description="Basic and acidic residues" evidence="1">
    <location>
        <begin position="66"/>
        <end position="75"/>
    </location>
</feature>
<sequence>MTNHHIHTIQKGDTLQSVSKQYGISAEELRNYHNRYCELPDLLNREIEHQKELIVPKLGQEGNSEETPKEKERKKVSFAPNNKLSYSPVNTHYKYGVMIILENGEDKNELKYETSVKWLQKYGDFHIFEIDRTSKIYINKEEVNDIADLLAYETSKVLFPMHIVVDEDGNWEEVAKYNKYPERWKAIKSNLQKEFEGEMVENYFQKIEKILETPEQINFYMLGDFFLRTLFLGYCFNYGKDFTAEKHITFPIVENGIEPRYKIQAKVDPYLDEYNLINIELEGVLDDERSKEDFINERPFAFNNNYEKQKDIDNRSLGEIAIQGFLNPKSGIPEALHLECSIELDETKKITVVIANLSETGTLRAKSKETIVEGKATEKVGFWGRVKEYLKEMDNPEYFQEKHRNIMKQQMKK</sequence>
<dbReference type="EMBL" id="JAPDHV010000007">
    <property type="protein sequence ID" value="MCW3162489.1"/>
    <property type="molecule type" value="Genomic_DNA"/>
</dbReference>
<dbReference type="Gene3D" id="3.10.350.10">
    <property type="entry name" value="LysM domain"/>
    <property type="match status" value="1"/>
</dbReference>
<name>A0ABT3HRS0_9FLAO</name>
<protein>
    <submittedName>
        <fullName evidence="3">LysM peptidoglycan-binding domain-containing protein</fullName>
    </submittedName>
</protein>
<dbReference type="Proteomes" id="UP001163719">
    <property type="component" value="Unassembled WGS sequence"/>
</dbReference>
<proteinExistence type="predicted"/>
<dbReference type="Pfam" id="PF01476">
    <property type="entry name" value="LysM"/>
    <property type="match status" value="1"/>
</dbReference>
<feature type="domain" description="LysM" evidence="2">
    <location>
        <begin position="5"/>
        <end position="55"/>
    </location>
</feature>
<feature type="region of interest" description="Disordered" evidence="1">
    <location>
        <begin position="54"/>
        <end position="75"/>
    </location>
</feature>
<gene>
    <name evidence="3" type="ORF">OH806_14555</name>
</gene>
<dbReference type="InterPro" id="IPR036779">
    <property type="entry name" value="LysM_dom_sf"/>
</dbReference>
<keyword evidence="4" id="KW-1185">Reference proteome</keyword>
<dbReference type="PROSITE" id="PS51782">
    <property type="entry name" value="LYSM"/>
    <property type="match status" value="1"/>
</dbReference>
<dbReference type="RefSeq" id="WP_264744406.1">
    <property type="nucleotide sequence ID" value="NZ_JAPDHV010000007.1"/>
</dbReference>
<dbReference type="InterPro" id="IPR018392">
    <property type="entry name" value="LysM"/>
</dbReference>
<dbReference type="CDD" id="cd00118">
    <property type="entry name" value="LysM"/>
    <property type="match status" value="1"/>
</dbReference>
<evidence type="ECO:0000313" key="4">
    <source>
        <dbReference type="Proteomes" id="UP001163719"/>
    </source>
</evidence>
<dbReference type="SUPFAM" id="SSF54106">
    <property type="entry name" value="LysM domain"/>
    <property type="match status" value="1"/>
</dbReference>
<accession>A0ABT3HRS0</accession>
<reference evidence="3" key="1">
    <citation type="submission" date="2022-10" db="EMBL/GenBank/DDBJ databases">
        <title>Chryseobacterium babae sp. nov. isolated from the gut of the beetle Oryctes rhinoceros, and Chryseobacterium kimseyorum sp. nov., isolated from a stick insect rearing cage.</title>
        <authorList>
            <person name="Shelomi M."/>
            <person name="Han C.-J."/>
            <person name="Chen W.-M."/>
            <person name="Chen H.-K."/>
            <person name="Liaw S.-J."/>
            <person name="Muhle E."/>
            <person name="Clermont D."/>
        </authorList>
    </citation>
    <scope>NUCLEOTIDE SEQUENCE</scope>
    <source>
        <strain evidence="3">WLa1L2M3</strain>
    </source>
</reference>
<dbReference type="SMART" id="SM00257">
    <property type="entry name" value="LysM"/>
    <property type="match status" value="1"/>
</dbReference>
<evidence type="ECO:0000313" key="3">
    <source>
        <dbReference type="EMBL" id="MCW3162489.1"/>
    </source>
</evidence>
<evidence type="ECO:0000256" key="1">
    <source>
        <dbReference type="SAM" id="MobiDB-lite"/>
    </source>
</evidence>
<evidence type="ECO:0000259" key="2">
    <source>
        <dbReference type="PROSITE" id="PS51782"/>
    </source>
</evidence>
<comment type="caution">
    <text evidence="3">The sequence shown here is derived from an EMBL/GenBank/DDBJ whole genome shotgun (WGS) entry which is preliminary data.</text>
</comment>
<organism evidence="3 4">
    <name type="scientific">Chryseobacterium oryctis</name>
    <dbReference type="NCBI Taxonomy" id="2952618"/>
    <lineage>
        <taxon>Bacteria</taxon>
        <taxon>Pseudomonadati</taxon>
        <taxon>Bacteroidota</taxon>
        <taxon>Flavobacteriia</taxon>
        <taxon>Flavobacteriales</taxon>
        <taxon>Weeksellaceae</taxon>
        <taxon>Chryseobacterium group</taxon>
        <taxon>Chryseobacterium</taxon>
    </lineage>
</organism>